<evidence type="ECO:0000313" key="9">
    <source>
        <dbReference type="EMBL" id="KAL1544570.1"/>
    </source>
</evidence>
<keyword evidence="5" id="KW-0677">Repeat</keyword>
<comment type="pathway">
    <text evidence="2">Protein modification; protein ubiquitination.</text>
</comment>
<dbReference type="AlphaFoldDB" id="A0ABD1GKC1"/>
<evidence type="ECO:0000256" key="5">
    <source>
        <dbReference type="ARBA" id="ARBA00022737"/>
    </source>
</evidence>
<dbReference type="SUPFAM" id="SSF48371">
    <property type="entry name" value="ARM repeat"/>
    <property type="match status" value="1"/>
</dbReference>
<dbReference type="SUPFAM" id="SSF57850">
    <property type="entry name" value="RING/U-box"/>
    <property type="match status" value="1"/>
</dbReference>
<name>A0ABD1GKC1_SALDI</name>
<dbReference type="SMART" id="SM00185">
    <property type="entry name" value="ARM"/>
    <property type="match status" value="4"/>
</dbReference>
<evidence type="ECO:0000256" key="6">
    <source>
        <dbReference type="ARBA" id="ARBA00022786"/>
    </source>
</evidence>
<dbReference type="Pfam" id="PF04564">
    <property type="entry name" value="U-box"/>
    <property type="match status" value="1"/>
</dbReference>
<dbReference type="PROSITE" id="PS50176">
    <property type="entry name" value="ARM_REPEAT"/>
    <property type="match status" value="1"/>
</dbReference>
<dbReference type="Gene3D" id="1.25.10.10">
    <property type="entry name" value="Leucine-rich Repeat Variant"/>
    <property type="match status" value="1"/>
</dbReference>
<evidence type="ECO:0000256" key="7">
    <source>
        <dbReference type="PROSITE-ProRule" id="PRU00259"/>
    </source>
</evidence>
<dbReference type="PANTHER" id="PTHR23315:SF253">
    <property type="entry name" value="U-BOX DOMAIN-CONTAINING PROTEIN 9"/>
    <property type="match status" value="1"/>
</dbReference>
<reference evidence="9 10" key="1">
    <citation type="submission" date="2024-06" db="EMBL/GenBank/DDBJ databases">
        <title>A chromosome level genome sequence of Diviner's sage (Salvia divinorum).</title>
        <authorList>
            <person name="Ford S.A."/>
            <person name="Ro D.-K."/>
            <person name="Ness R.W."/>
            <person name="Phillips M.A."/>
        </authorList>
    </citation>
    <scope>NUCLEOTIDE SEQUENCE [LARGE SCALE GENOMIC DNA]</scope>
    <source>
        <strain evidence="9">SAF-2024a</strain>
        <tissue evidence="9">Leaf</tissue>
    </source>
</reference>
<dbReference type="InterPro" id="IPR003613">
    <property type="entry name" value="Ubox_domain"/>
</dbReference>
<organism evidence="9 10">
    <name type="scientific">Salvia divinorum</name>
    <name type="common">Maria pastora</name>
    <name type="synonym">Diviner's sage</name>
    <dbReference type="NCBI Taxonomy" id="28513"/>
    <lineage>
        <taxon>Eukaryota</taxon>
        <taxon>Viridiplantae</taxon>
        <taxon>Streptophyta</taxon>
        <taxon>Embryophyta</taxon>
        <taxon>Tracheophyta</taxon>
        <taxon>Spermatophyta</taxon>
        <taxon>Magnoliopsida</taxon>
        <taxon>eudicotyledons</taxon>
        <taxon>Gunneridae</taxon>
        <taxon>Pentapetalae</taxon>
        <taxon>asterids</taxon>
        <taxon>lamiids</taxon>
        <taxon>Lamiales</taxon>
        <taxon>Lamiaceae</taxon>
        <taxon>Nepetoideae</taxon>
        <taxon>Mentheae</taxon>
        <taxon>Salviinae</taxon>
        <taxon>Salvia</taxon>
        <taxon>Salvia subgen. Calosphace</taxon>
    </lineage>
</organism>
<evidence type="ECO:0000256" key="4">
    <source>
        <dbReference type="ARBA" id="ARBA00022679"/>
    </source>
</evidence>
<dbReference type="GO" id="GO:0061630">
    <property type="term" value="F:ubiquitin protein ligase activity"/>
    <property type="evidence" value="ECO:0007669"/>
    <property type="project" value="UniProtKB-EC"/>
</dbReference>
<protein>
    <recommendedName>
        <fullName evidence="3">RING-type E3 ubiquitin transferase</fullName>
        <ecNumber evidence="3">2.3.2.27</ecNumber>
    </recommendedName>
</protein>
<evidence type="ECO:0000259" key="8">
    <source>
        <dbReference type="PROSITE" id="PS51698"/>
    </source>
</evidence>
<dbReference type="EC" id="2.3.2.27" evidence="3"/>
<keyword evidence="4" id="KW-0808">Transferase</keyword>
<evidence type="ECO:0000256" key="1">
    <source>
        <dbReference type="ARBA" id="ARBA00000900"/>
    </source>
</evidence>
<sequence>MANSGVCEGDGEIRLKAIELKKELQKLLKAIVEEEDLNLKTVDTAQQMLSVLKDLKLRKTADLELQCQDTIPVAIPEEFKCPLSKKLMRDPVILCTGLTYDRPFIQNWLKSGKRTCPQTEQVLSHTALIPNHLIRDMITNWCEIRGFKLPECSYNDGEALSAADTLEVHHHLAKLSSTLLSEQIEAAKRLRQLTKQTPSIRALFAESEKAVPQLVAVLSRVNTKIHLGLLEDVITTILNISIHDNNKKRVAETPNVIQILIDAVRPKTGTVRIRTNAAAALFTLSALDSNKEMIGKLGGLKPLITLLDEGHDLAMKDAASAIFSLCILHENKVQAVKDGAVGVIVKKVKEGTHVNELLAILAMLSTNQKSVEMMIDVDTVPCLLRIIRENVCPRNKENCVAILHTICYSDPSTWRDMKEEEHRYRTLSQLVQDGTSRAKRKANGILERMNRAANINHSA</sequence>
<dbReference type="InterPro" id="IPR013083">
    <property type="entry name" value="Znf_RING/FYVE/PHD"/>
</dbReference>
<evidence type="ECO:0000256" key="2">
    <source>
        <dbReference type="ARBA" id="ARBA00004906"/>
    </source>
</evidence>
<proteinExistence type="predicted"/>
<feature type="repeat" description="ARM" evidence="7">
    <location>
        <begin position="255"/>
        <end position="299"/>
    </location>
</feature>
<comment type="catalytic activity">
    <reaction evidence="1">
        <text>S-ubiquitinyl-[E2 ubiquitin-conjugating enzyme]-L-cysteine + [acceptor protein]-L-lysine = [E2 ubiquitin-conjugating enzyme]-L-cysteine + N(6)-ubiquitinyl-[acceptor protein]-L-lysine.</text>
        <dbReference type="EC" id="2.3.2.27"/>
    </reaction>
</comment>
<dbReference type="SMART" id="SM00504">
    <property type="entry name" value="Ubox"/>
    <property type="match status" value="1"/>
</dbReference>
<feature type="domain" description="U-box" evidence="8">
    <location>
        <begin position="74"/>
        <end position="148"/>
    </location>
</feature>
<dbReference type="Proteomes" id="UP001567538">
    <property type="component" value="Unassembled WGS sequence"/>
</dbReference>
<dbReference type="InterPro" id="IPR016024">
    <property type="entry name" value="ARM-type_fold"/>
</dbReference>
<gene>
    <name evidence="9" type="ORF">AAHA92_21403</name>
</gene>
<dbReference type="Gene3D" id="3.30.40.10">
    <property type="entry name" value="Zinc/RING finger domain, C3HC4 (zinc finger)"/>
    <property type="match status" value="1"/>
</dbReference>
<dbReference type="InterPro" id="IPR011989">
    <property type="entry name" value="ARM-like"/>
</dbReference>
<keyword evidence="6" id="KW-0833">Ubl conjugation pathway</keyword>
<dbReference type="PROSITE" id="PS51698">
    <property type="entry name" value="U_BOX"/>
    <property type="match status" value="1"/>
</dbReference>
<dbReference type="InterPro" id="IPR000225">
    <property type="entry name" value="Armadillo"/>
</dbReference>
<dbReference type="FunFam" id="3.30.40.10:FF:000442">
    <property type="entry name" value="RING-type E3 ubiquitin transferase"/>
    <property type="match status" value="1"/>
</dbReference>
<dbReference type="EMBL" id="JBEAFC010000008">
    <property type="protein sequence ID" value="KAL1544570.1"/>
    <property type="molecule type" value="Genomic_DNA"/>
</dbReference>
<dbReference type="PANTHER" id="PTHR23315">
    <property type="entry name" value="U BOX DOMAIN-CONTAINING"/>
    <property type="match status" value="1"/>
</dbReference>
<evidence type="ECO:0000256" key="3">
    <source>
        <dbReference type="ARBA" id="ARBA00012483"/>
    </source>
</evidence>
<comment type="caution">
    <text evidence="9">The sequence shown here is derived from an EMBL/GenBank/DDBJ whole genome shotgun (WGS) entry which is preliminary data.</text>
</comment>
<dbReference type="InterPro" id="IPR045210">
    <property type="entry name" value="RING-Ubox_PUB"/>
</dbReference>
<accession>A0ABD1GKC1</accession>
<dbReference type="CDD" id="cd16664">
    <property type="entry name" value="RING-Ubox_PUB"/>
    <property type="match status" value="1"/>
</dbReference>
<keyword evidence="10" id="KW-1185">Reference proteome</keyword>
<evidence type="ECO:0000313" key="10">
    <source>
        <dbReference type="Proteomes" id="UP001567538"/>
    </source>
</evidence>